<dbReference type="Pfam" id="PF19291">
    <property type="entry name" value="TREH_N"/>
    <property type="match status" value="1"/>
</dbReference>
<sequence>MTRRSGAVFRENRALCVGGPGRHGERGQAACVGARTGPDGLLGGGMGDDGPVRGIHQDDGERGENRPGRGYRPIADYAMVGNAQSAALVASDGDVDWLCLPDFASGAVLWRLLDAASGGFLSTRPVAPVVATRRRYRDDSLVLETVLETAGGALRITDAMPVAVGDPTPALDGVWGGRARRRLVRWLEAVDHPLDVALAIRVGFDFGATSVR</sequence>
<evidence type="ECO:0000259" key="2">
    <source>
        <dbReference type="Pfam" id="PF19291"/>
    </source>
</evidence>
<proteinExistence type="predicted"/>
<gene>
    <name evidence="3" type="ORF">AVDCRST_MAG73-4215</name>
</gene>
<feature type="region of interest" description="Disordered" evidence="1">
    <location>
        <begin position="40"/>
        <end position="69"/>
    </location>
</feature>
<protein>
    <submittedName>
        <fullName evidence="3">Glucoamylase</fullName>
        <ecNumber evidence="3">3.2.1.3</ecNumber>
    </submittedName>
</protein>
<feature type="compositionally biased region" description="Basic and acidic residues" evidence="1">
    <location>
        <begin position="55"/>
        <end position="67"/>
    </location>
</feature>
<organism evidence="3">
    <name type="scientific">uncultured Thermomicrobiales bacterium</name>
    <dbReference type="NCBI Taxonomy" id="1645740"/>
    <lineage>
        <taxon>Bacteria</taxon>
        <taxon>Pseudomonadati</taxon>
        <taxon>Thermomicrobiota</taxon>
        <taxon>Thermomicrobia</taxon>
        <taxon>Thermomicrobiales</taxon>
        <taxon>environmental samples</taxon>
    </lineage>
</organism>
<accession>A0A6J4V2U3</accession>
<evidence type="ECO:0000313" key="3">
    <source>
        <dbReference type="EMBL" id="CAA9566946.1"/>
    </source>
</evidence>
<reference evidence="3" key="1">
    <citation type="submission" date="2020-02" db="EMBL/GenBank/DDBJ databases">
        <authorList>
            <person name="Meier V. D."/>
        </authorList>
    </citation>
    <scope>NUCLEOTIDE SEQUENCE</scope>
    <source>
        <strain evidence="3">AVDCRST_MAG73</strain>
    </source>
</reference>
<feature type="domain" description="Trehalase-like N-terminal" evidence="2">
    <location>
        <begin position="68"/>
        <end position="165"/>
    </location>
</feature>
<dbReference type="EMBL" id="CADCWE010000272">
    <property type="protein sequence ID" value="CAA9566946.1"/>
    <property type="molecule type" value="Genomic_DNA"/>
</dbReference>
<dbReference type="AlphaFoldDB" id="A0A6J4V2U3"/>
<dbReference type="InterPro" id="IPR045582">
    <property type="entry name" value="Trehalase-like_N"/>
</dbReference>
<dbReference type="GO" id="GO:0004339">
    <property type="term" value="F:glucan 1,4-alpha-glucosidase activity"/>
    <property type="evidence" value="ECO:0007669"/>
    <property type="project" value="UniProtKB-EC"/>
</dbReference>
<keyword evidence="3" id="KW-0378">Hydrolase</keyword>
<name>A0A6J4V2U3_9BACT</name>
<dbReference type="EC" id="3.2.1.3" evidence="3"/>
<keyword evidence="3" id="KW-0326">Glycosidase</keyword>
<feature type="non-terminal residue" evidence="3">
    <location>
        <position position="212"/>
    </location>
</feature>
<evidence type="ECO:0000256" key="1">
    <source>
        <dbReference type="SAM" id="MobiDB-lite"/>
    </source>
</evidence>